<evidence type="ECO:0000256" key="1">
    <source>
        <dbReference type="ARBA" id="ARBA00004123"/>
    </source>
</evidence>
<dbReference type="GO" id="GO:0006355">
    <property type="term" value="P:regulation of DNA-templated transcription"/>
    <property type="evidence" value="ECO:0007669"/>
    <property type="project" value="TreeGrafter"/>
</dbReference>
<feature type="region of interest" description="Disordered" evidence="4">
    <location>
        <begin position="127"/>
        <end position="157"/>
    </location>
</feature>
<feature type="compositionally biased region" description="Polar residues" evidence="4">
    <location>
        <begin position="128"/>
        <end position="137"/>
    </location>
</feature>
<accession>A0A158PSB3</accession>
<comment type="similarity">
    <text evidence="2">Belongs to the lin-54 family.</text>
</comment>
<dbReference type="WBParaSite" id="BPAG_0001264101-mRNA-1">
    <property type="protein sequence ID" value="BPAG_0001264101-mRNA-1"/>
    <property type="gene ID" value="BPAG_0001264101"/>
</dbReference>
<evidence type="ECO:0000256" key="5">
    <source>
        <dbReference type="SAM" id="Phobius"/>
    </source>
</evidence>
<sequence length="562" mass="63253">MVIFAFVVHTHTFLSYVQQSRDNALHAFISYTLQYVLVFLILINYFVITVTMSSGNRRQKELQKQQQQQQIIVREEIVQEEVVADELVDDAQISEEIVEEVDVEGEVEDDVEYRLQADGSYRVVYPSRASSIPSGSRHSPYDDSQHERLSVGETSDSQLCDSEIGQVQRGRVVPAHVFAVRGNRIYRIDRSGGSTTTTPVRTLSETNRGVVDQIWIYPEIATCAAGTYFQKTESDWRGREVSSKSRPLQTGPLSPPLAYRAAQASVQRNRVFTPVLAAKRPLGSKKPCHCTRSMCLKLYCDCFANGEFCNDCDCKDCKNTIEYEIERTRAIRLSLERNPNAFKPKIGSISTVSKNSIIDEEFSIQIGDSLYCGIIRYFQDSNVRHAHNIFYLGVATNRQVEPERLHQKGCHCKKSNCLKNYCECYEAKVPCTDRCKCICCRNTESDRAARLANTKSATALTDIRSVSTLGNADFHKATLYSDEDSDDEVQEPSDPKTLPWFYMTDEVVEAATLCLVAQAEEIESSGQATQVEIEKAILKEFGRCLGQVIESALKNSKKTLGS</sequence>
<keyword evidence="5" id="KW-0812">Transmembrane</keyword>
<dbReference type="EMBL" id="UZAD01013306">
    <property type="protein sequence ID" value="VDN93789.1"/>
    <property type="molecule type" value="Genomic_DNA"/>
</dbReference>
<keyword evidence="5" id="KW-1133">Transmembrane helix</keyword>
<dbReference type="InterPro" id="IPR033467">
    <property type="entry name" value="Tesmin/TSO1-like_CXC"/>
</dbReference>
<organism evidence="9">
    <name type="scientific">Brugia pahangi</name>
    <name type="common">Filarial nematode worm</name>
    <dbReference type="NCBI Taxonomy" id="6280"/>
    <lineage>
        <taxon>Eukaryota</taxon>
        <taxon>Metazoa</taxon>
        <taxon>Ecdysozoa</taxon>
        <taxon>Nematoda</taxon>
        <taxon>Chromadorea</taxon>
        <taxon>Rhabditida</taxon>
        <taxon>Spirurina</taxon>
        <taxon>Spiruromorpha</taxon>
        <taxon>Filarioidea</taxon>
        <taxon>Onchocercidae</taxon>
        <taxon>Brugia</taxon>
    </lineage>
</organism>
<evidence type="ECO:0000313" key="9">
    <source>
        <dbReference type="WBParaSite" id="BPAG_0001264101-mRNA-1"/>
    </source>
</evidence>
<feature type="domain" description="CRC" evidence="6">
    <location>
        <begin position="284"/>
        <end position="445"/>
    </location>
</feature>
<reference evidence="7 8" key="2">
    <citation type="submission" date="2018-11" db="EMBL/GenBank/DDBJ databases">
        <authorList>
            <consortium name="Pathogen Informatics"/>
        </authorList>
    </citation>
    <scope>NUCLEOTIDE SEQUENCE [LARGE SCALE GENOMIC DNA]</scope>
</reference>
<dbReference type="PANTHER" id="PTHR12446">
    <property type="entry name" value="TESMIN/TSO1-RELATED"/>
    <property type="match status" value="1"/>
</dbReference>
<evidence type="ECO:0000256" key="3">
    <source>
        <dbReference type="ARBA" id="ARBA00023242"/>
    </source>
</evidence>
<dbReference type="Pfam" id="PF03638">
    <property type="entry name" value="TCR"/>
    <property type="match status" value="2"/>
</dbReference>
<keyword evidence="3" id="KW-0539">Nucleus</keyword>
<keyword evidence="5" id="KW-0472">Membrane</keyword>
<dbReference type="Proteomes" id="UP000278627">
    <property type="component" value="Unassembled WGS sequence"/>
</dbReference>
<reference evidence="9" key="1">
    <citation type="submission" date="2016-04" db="UniProtKB">
        <authorList>
            <consortium name="WormBaseParasite"/>
        </authorList>
    </citation>
    <scope>IDENTIFICATION</scope>
</reference>
<dbReference type="SMART" id="SM01114">
    <property type="entry name" value="CXC"/>
    <property type="match status" value="2"/>
</dbReference>
<feature type="transmembrane region" description="Helical" evidence="5">
    <location>
        <begin position="35"/>
        <end position="55"/>
    </location>
</feature>
<feature type="compositionally biased region" description="Basic and acidic residues" evidence="4">
    <location>
        <begin position="139"/>
        <end position="150"/>
    </location>
</feature>
<evidence type="ECO:0000313" key="8">
    <source>
        <dbReference type="Proteomes" id="UP000278627"/>
    </source>
</evidence>
<dbReference type="PROSITE" id="PS51634">
    <property type="entry name" value="CRC"/>
    <property type="match status" value="1"/>
</dbReference>
<dbReference type="GO" id="GO:0005634">
    <property type="term" value="C:nucleus"/>
    <property type="evidence" value="ECO:0007669"/>
    <property type="project" value="UniProtKB-SubCell"/>
</dbReference>
<keyword evidence="8" id="KW-1185">Reference proteome</keyword>
<comment type="subcellular location">
    <subcellularLocation>
        <location evidence="1">Nucleus</location>
    </subcellularLocation>
</comment>
<evidence type="ECO:0000259" key="6">
    <source>
        <dbReference type="PROSITE" id="PS51634"/>
    </source>
</evidence>
<dbReference type="PANTHER" id="PTHR12446:SF34">
    <property type="entry name" value="PROTEIN LIN-54 HOMOLOG"/>
    <property type="match status" value="1"/>
</dbReference>
<dbReference type="AlphaFoldDB" id="A0A158PSB3"/>
<proteinExistence type="inferred from homology"/>
<evidence type="ECO:0000256" key="2">
    <source>
        <dbReference type="ARBA" id="ARBA00007267"/>
    </source>
</evidence>
<gene>
    <name evidence="7" type="ORF">BPAG_LOCUS12603</name>
</gene>
<dbReference type="STRING" id="6280.A0A158PSB3"/>
<name>A0A158PSB3_BRUPA</name>
<dbReference type="InterPro" id="IPR005172">
    <property type="entry name" value="CRC"/>
</dbReference>
<evidence type="ECO:0000256" key="4">
    <source>
        <dbReference type="SAM" id="MobiDB-lite"/>
    </source>
</evidence>
<dbReference type="InterPro" id="IPR028307">
    <property type="entry name" value="Lin-54_fam"/>
</dbReference>
<protein>
    <submittedName>
        <fullName evidence="9">CRC domain-containing protein</fullName>
    </submittedName>
</protein>
<evidence type="ECO:0000313" key="7">
    <source>
        <dbReference type="EMBL" id="VDN93789.1"/>
    </source>
</evidence>